<comment type="caution">
    <text evidence="2">The sequence shown here is derived from an EMBL/GenBank/DDBJ whole genome shotgun (WGS) entry which is preliminary data.</text>
</comment>
<dbReference type="GO" id="GO:0050135">
    <property type="term" value="F:NADP+ nucleosidase activity"/>
    <property type="evidence" value="ECO:0007669"/>
    <property type="project" value="InterPro"/>
</dbReference>
<evidence type="ECO:0000313" key="3">
    <source>
        <dbReference type="Proteomes" id="UP000285655"/>
    </source>
</evidence>
<gene>
    <name evidence="2" type="ORF">C4544_02010</name>
</gene>
<evidence type="ECO:0000259" key="1">
    <source>
        <dbReference type="Pfam" id="PF10137"/>
    </source>
</evidence>
<proteinExistence type="predicted"/>
<sequence>MLRKKTTNAKGKCIFVVHGRNIKLRKAMFDFLKAIGLEPMDWDTLRKLTGQGAPTTLDVVRTGMSKAYAILVIWSPEERVHLLPSFWGTHTRNSDRKYYNQPRPNVILEAGMAISLKPDKVIFVHLGEVRDVSDLDGLNVIKWDNDLIDRNALMRSLESIGCNVQLSDDSWKSVGNFMNYRTVPRSKIPSVLRLSNSAPCYGLWFAYQGDFHCSGNPARDAQATKGWMWLCAADRGHAVYGPYHQLSAGKYEAWFRVHVKNGNACLDVFNQKKSICELVISENVNYELFCLPFVLLEKTYVEFRVAHTFGSVTATDFSAVMRIP</sequence>
<dbReference type="AlphaFoldDB" id="A0A419DF18"/>
<dbReference type="Proteomes" id="UP000285655">
    <property type="component" value="Unassembled WGS sequence"/>
</dbReference>
<reference evidence="2 3" key="1">
    <citation type="journal article" date="2017" name="ISME J.">
        <title>Energy and carbon metabolisms in a deep terrestrial subsurface fluid microbial community.</title>
        <authorList>
            <person name="Momper L."/>
            <person name="Jungbluth S.P."/>
            <person name="Lee M.D."/>
            <person name="Amend J.P."/>
        </authorList>
    </citation>
    <scope>NUCLEOTIDE SEQUENCE [LARGE SCALE GENOMIC DNA]</scope>
    <source>
        <strain evidence="2">SURF_29</strain>
    </source>
</reference>
<dbReference type="Pfam" id="PF10137">
    <property type="entry name" value="CAP12-PCTIR_TIR"/>
    <property type="match status" value="1"/>
</dbReference>
<feature type="domain" description="CD-NTase-associated protein 12/Pycsar effector protein TIR" evidence="1">
    <location>
        <begin position="14"/>
        <end position="144"/>
    </location>
</feature>
<protein>
    <recommendedName>
        <fullName evidence="1">CD-NTase-associated protein 12/Pycsar effector protein TIR domain-containing protein</fullName>
    </recommendedName>
</protein>
<accession>A0A419DF18</accession>
<organism evidence="2 3">
    <name type="scientific">candidate division WS5 bacterium</name>
    <dbReference type="NCBI Taxonomy" id="2093353"/>
    <lineage>
        <taxon>Bacteria</taxon>
        <taxon>candidate division WS5</taxon>
    </lineage>
</organism>
<dbReference type="EMBL" id="QZJW01000013">
    <property type="protein sequence ID" value="RJO61704.1"/>
    <property type="molecule type" value="Genomic_DNA"/>
</dbReference>
<name>A0A419DF18_9BACT</name>
<evidence type="ECO:0000313" key="2">
    <source>
        <dbReference type="EMBL" id="RJO61704.1"/>
    </source>
</evidence>
<dbReference type="InterPro" id="IPR019302">
    <property type="entry name" value="CAP12/PCTIR_TIR_dom"/>
</dbReference>